<protein>
    <submittedName>
        <fullName evidence="2">Helix-turn-helix domain-containing protein</fullName>
    </submittedName>
</protein>
<dbReference type="InterPro" id="IPR010982">
    <property type="entry name" value="Lambda_DNA-bd_dom_sf"/>
</dbReference>
<dbReference type="PROSITE" id="PS50943">
    <property type="entry name" value="HTH_CROC1"/>
    <property type="match status" value="1"/>
</dbReference>
<dbReference type="EMBL" id="FMCX01000004">
    <property type="protein sequence ID" value="SCF22762.1"/>
    <property type="molecule type" value="Genomic_DNA"/>
</dbReference>
<dbReference type="InterPro" id="IPR001387">
    <property type="entry name" value="Cro/C1-type_HTH"/>
</dbReference>
<accession>A0A1C4YPQ0</accession>
<evidence type="ECO:0000313" key="3">
    <source>
        <dbReference type="Proteomes" id="UP000199504"/>
    </source>
</evidence>
<dbReference type="SUPFAM" id="SSF47413">
    <property type="entry name" value="lambda repressor-like DNA-binding domains"/>
    <property type="match status" value="1"/>
</dbReference>
<name>A0A1C4YPQ0_9ACTN</name>
<sequence length="227" mass="24923">MSDRPRRPSEVLAEQVKVWRDQRKLSAQGLADRIKELGGSLSRVAISKIENGDRGVSLDEWLQLAHALAVPPPLLFIDLKTGADIAIAPNVALHPWLVWRWATGQEPPLLRGALGSGVVTRVEEYERARTAVHLYKHEQNASEAVHQALTALRSAEYTGDSAVIAGARSAHVKALGELATALDDMVAMDVQPPGKPRAWVEIMRELGLSKYPDRLVIWEPKGADGER</sequence>
<dbReference type="GO" id="GO:0003677">
    <property type="term" value="F:DNA binding"/>
    <property type="evidence" value="ECO:0007669"/>
    <property type="project" value="InterPro"/>
</dbReference>
<feature type="domain" description="HTH cro/C1-type" evidence="1">
    <location>
        <begin position="16"/>
        <end position="75"/>
    </location>
</feature>
<dbReference type="SMART" id="SM00530">
    <property type="entry name" value="HTH_XRE"/>
    <property type="match status" value="1"/>
</dbReference>
<reference evidence="3" key="1">
    <citation type="submission" date="2016-06" db="EMBL/GenBank/DDBJ databases">
        <authorList>
            <person name="Varghese N."/>
            <person name="Submissions Spin"/>
        </authorList>
    </citation>
    <scope>NUCLEOTIDE SEQUENCE [LARGE SCALE GENOMIC DNA]</scope>
    <source>
        <strain evidence="3">DSM 44830</strain>
    </source>
</reference>
<dbReference type="RefSeq" id="WP_091609407.1">
    <property type="nucleotide sequence ID" value="NZ_FMCX01000004.1"/>
</dbReference>
<evidence type="ECO:0000313" key="2">
    <source>
        <dbReference type="EMBL" id="SCF22762.1"/>
    </source>
</evidence>
<dbReference type="STRING" id="262898.GA0070564_104273"/>
<organism evidence="2 3">
    <name type="scientific">Micromonospora mirobrigensis</name>
    <dbReference type="NCBI Taxonomy" id="262898"/>
    <lineage>
        <taxon>Bacteria</taxon>
        <taxon>Bacillati</taxon>
        <taxon>Actinomycetota</taxon>
        <taxon>Actinomycetes</taxon>
        <taxon>Micromonosporales</taxon>
        <taxon>Micromonosporaceae</taxon>
        <taxon>Micromonospora</taxon>
    </lineage>
</organism>
<evidence type="ECO:0000259" key="1">
    <source>
        <dbReference type="PROSITE" id="PS50943"/>
    </source>
</evidence>
<keyword evidence="3" id="KW-1185">Reference proteome</keyword>
<proteinExistence type="predicted"/>
<dbReference type="Pfam" id="PF13560">
    <property type="entry name" value="HTH_31"/>
    <property type="match status" value="1"/>
</dbReference>
<dbReference type="AlphaFoldDB" id="A0A1C4YPQ0"/>
<dbReference type="Proteomes" id="UP000199504">
    <property type="component" value="Unassembled WGS sequence"/>
</dbReference>
<gene>
    <name evidence="2" type="ORF">GA0070564_104273</name>
</gene>
<dbReference type="Gene3D" id="1.10.260.40">
    <property type="entry name" value="lambda repressor-like DNA-binding domains"/>
    <property type="match status" value="1"/>
</dbReference>
<dbReference type="OrthoDB" id="4137295at2"/>
<dbReference type="CDD" id="cd00093">
    <property type="entry name" value="HTH_XRE"/>
    <property type="match status" value="1"/>
</dbReference>